<evidence type="ECO:0000256" key="2">
    <source>
        <dbReference type="ARBA" id="ARBA00022475"/>
    </source>
</evidence>
<gene>
    <name evidence="8" type="ORF">NX772_02240</name>
</gene>
<dbReference type="SUPFAM" id="SSF56024">
    <property type="entry name" value="Phospholipase D/nuclease"/>
    <property type="match status" value="2"/>
</dbReference>
<dbReference type="PANTHER" id="PTHR21248">
    <property type="entry name" value="CARDIOLIPIN SYNTHASE"/>
    <property type="match status" value="1"/>
</dbReference>
<dbReference type="CDD" id="cd09110">
    <property type="entry name" value="PLDc_CLS_1"/>
    <property type="match status" value="1"/>
</dbReference>
<keyword evidence="5 6" id="KW-0472">Membrane</keyword>
<evidence type="ECO:0000256" key="4">
    <source>
        <dbReference type="ARBA" id="ARBA00022989"/>
    </source>
</evidence>
<evidence type="ECO:0000256" key="6">
    <source>
        <dbReference type="SAM" id="Phobius"/>
    </source>
</evidence>
<organism evidence="8 9">
    <name type="scientific">Mesomycoplasma molare</name>
    <dbReference type="NCBI Taxonomy" id="171288"/>
    <lineage>
        <taxon>Bacteria</taxon>
        <taxon>Bacillati</taxon>
        <taxon>Mycoplasmatota</taxon>
        <taxon>Mycoplasmoidales</taxon>
        <taxon>Metamycoplasmataceae</taxon>
        <taxon>Mesomycoplasma</taxon>
    </lineage>
</organism>
<evidence type="ECO:0000256" key="3">
    <source>
        <dbReference type="ARBA" id="ARBA00022692"/>
    </source>
</evidence>
<evidence type="ECO:0000256" key="5">
    <source>
        <dbReference type="ARBA" id="ARBA00023136"/>
    </source>
</evidence>
<dbReference type="InterPro" id="IPR025202">
    <property type="entry name" value="PLD-like_dom"/>
</dbReference>
<sequence>MDAKIPWLLLIIFLPLIGPILYLVYGRKYRNVINKTNKNFIIDNNIEIYDKDQKEIFNNFSNIFKRNVKNFNSETFFNGYLFFKQLINDMENAKKYIFIEIFIIKNHFIWNKIRDVLIKKAKEGIEIRMILDSFGTSYIKRKEWKELEKLGINIIFYNKIYYPFIHSNNFYRIHKKIFLIDGKISYIGGNNISDEYNNFSKKYGIWFDTNLKVTGNVVLDILESFIFDWNKWSKNKIENLENYFEKNIDPKISSENLGILFEGGPDDYESLLETALINLIYKAKNKIQIFTPYFVPTKRIFLAIKEALLTKKEIEVFLPGKYDKKYVKWFTEEFSTQLEELGAKIYEYKNIFSHTKALIIDEKIGYTGTMNLDVRSLYSQYEINLLISGKFVSDFIENLDYLKRKKIINEKKNNMKKNKKLFKKFLIDFFKSLL</sequence>
<keyword evidence="2" id="KW-1003">Cell membrane</keyword>
<dbReference type="CDD" id="cd09112">
    <property type="entry name" value="PLDc_CLS_2"/>
    <property type="match status" value="1"/>
</dbReference>
<dbReference type="Proteomes" id="UP001058364">
    <property type="component" value="Chromosome"/>
</dbReference>
<proteinExistence type="predicted"/>
<evidence type="ECO:0000256" key="1">
    <source>
        <dbReference type="ARBA" id="ARBA00004651"/>
    </source>
</evidence>
<accession>A0ABY5TXZ6</accession>
<dbReference type="InterPro" id="IPR001736">
    <property type="entry name" value="PLipase_D/transphosphatidylase"/>
</dbReference>
<evidence type="ECO:0000313" key="8">
    <source>
        <dbReference type="EMBL" id="UWD33909.1"/>
    </source>
</evidence>
<dbReference type="Pfam" id="PF13396">
    <property type="entry name" value="PLDc_N"/>
    <property type="match status" value="1"/>
</dbReference>
<name>A0ABY5TXZ6_9BACT</name>
<feature type="domain" description="PLD phosphodiesterase" evidence="7">
    <location>
        <begin position="349"/>
        <end position="376"/>
    </location>
</feature>
<evidence type="ECO:0000313" key="9">
    <source>
        <dbReference type="Proteomes" id="UP001058364"/>
    </source>
</evidence>
<dbReference type="EMBL" id="CP103423">
    <property type="protein sequence ID" value="UWD33909.1"/>
    <property type="molecule type" value="Genomic_DNA"/>
</dbReference>
<comment type="subcellular location">
    <subcellularLocation>
        <location evidence="1">Cell membrane</location>
        <topology evidence="1">Multi-pass membrane protein</topology>
    </subcellularLocation>
</comment>
<dbReference type="InterPro" id="IPR027379">
    <property type="entry name" value="CLS_N"/>
</dbReference>
<feature type="domain" description="PLD phosphodiesterase" evidence="7">
    <location>
        <begin position="169"/>
        <end position="196"/>
    </location>
</feature>
<keyword evidence="4 6" id="KW-1133">Transmembrane helix</keyword>
<keyword evidence="9" id="KW-1185">Reference proteome</keyword>
<dbReference type="PANTHER" id="PTHR21248:SF22">
    <property type="entry name" value="PHOSPHOLIPASE D"/>
    <property type="match status" value="1"/>
</dbReference>
<dbReference type="Gene3D" id="3.30.870.10">
    <property type="entry name" value="Endonuclease Chain A"/>
    <property type="match status" value="2"/>
</dbReference>
<evidence type="ECO:0000259" key="7">
    <source>
        <dbReference type="PROSITE" id="PS50035"/>
    </source>
</evidence>
<dbReference type="PROSITE" id="PS50035">
    <property type="entry name" value="PLD"/>
    <property type="match status" value="2"/>
</dbReference>
<keyword evidence="3 6" id="KW-0812">Transmembrane</keyword>
<reference evidence="8" key="1">
    <citation type="submission" date="2022-08" db="EMBL/GenBank/DDBJ databases">
        <title>Complete genome sequence of Mycoplasma molare type strain H 542.</title>
        <authorList>
            <person name="Spergser J."/>
        </authorList>
    </citation>
    <scope>NUCLEOTIDE SEQUENCE</scope>
    <source>
        <strain evidence="8">H 542</strain>
    </source>
</reference>
<dbReference type="Pfam" id="PF13091">
    <property type="entry name" value="PLDc_2"/>
    <property type="match status" value="2"/>
</dbReference>
<protein>
    <submittedName>
        <fullName evidence="8">Phospholipase D-like domain-containing protein</fullName>
    </submittedName>
</protein>
<feature type="transmembrane region" description="Helical" evidence="6">
    <location>
        <begin position="6"/>
        <end position="25"/>
    </location>
</feature>
<dbReference type="RefSeq" id="WP_259429343.1">
    <property type="nucleotide sequence ID" value="NZ_CP103423.1"/>
</dbReference>
<dbReference type="SMART" id="SM00155">
    <property type="entry name" value="PLDc"/>
    <property type="match status" value="2"/>
</dbReference>